<keyword evidence="6" id="KW-1185">Reference proteome</keyword>
<keyword evidence="4" id="KW-0418">Kinase</keyword>
<comment type="similarity">
    <text evidence="1">Belongs to the choline/ethanolamine kinase family.</text>
</comment>
<dbReference type="STRING" id="4577.B4FN05"/>
<dbReference type="Pfam" id="PF01633">
    <property type="entry name" value="Choline_kinase"/>
    <property type="match status" value="1"/>
</dbReference>
<reference evidence="6" key="2">
    <citation type="journal article" date="2009" name="Science">
        <title>The B73 maize genome: complexity, diversity, and dynamics.</title>
        <authorList>
            <person name="Schnable P.S."/>
            <person name="Ware D."/>
            <person name="Fulton R.S."/>
            <person name="Stein J.C."/>
            <person name="Wei F."/>
            <person name="Pasternak S."/>
            <person name="Liang C."/>
            <person name="Zhang J."/>
            <person name="Fulton L."/>
            <person name="Graves T.A."/>
            <person name="Minx P."/>
            <person name="Reily A.D."/>
            <person name="Courtney L."/>
            <person name="Kruchowski S.S."/>
            <person name="Tomlinson C."/>
            <person name="Strong C."/>
            <person name="Delehaunty K."/>
            <person name="Fronick C."/>
            <person name="Courtney B."/>
            <person name="Rock S.M."/>
            <person name="Belter E."/>
            <person name="Du F."/>
            <person name="Kim K."/>
            <person name="Abbott R.M."/>
            <person name="Cotton M."/>
            <person name="Levy A."/>
            <person name="Marchetto P."/>
            <person name="Ochoa K."/>
            <person name="Jackson S.M."/>
            <person name="Gillam B."/>
            <person name="Chen W."/>
            <person name="Yan L."/>
            <person name="Higginbotham J."/>
            <person name="Cardenas M."/>
            <person name="Waligorski J."/>
            <person name="Applebaum E."/>
            <person name="Phelps L."/>
            <person name="Falcone J."/>
            <person name="Kanchi K."/>
            <person name="Thane T."/>
            <person name="Scimone A."/>
            <person name="Thane N."/>
            <person name="Henke J."/>
            <person name="Wang T."/>
            <person name="Ruppert J."/>
            <person name="Shah N."/>
            <person name="Rotter K."/>
            <person name="Hodges J."/>
            <person name="Ingenthron E."/>
            <person name="Cordes M."/>
            <person name="Kohlberg S."/>
            <person name="Sgro J."/>
            <person name="Delgado B."/>
            <person name="Mead K."/>
            <person name="Chinwalla A."/>
            <person name="Leonard S."/>
            <person name="Crouse K."/>
            <person name="Collura K."/>
            <person name="Kudrna D."/>
            <person name="Currie J."/>
            <person name="He R."/>
            <person name="Angelova A."/>
            <person name="Rajasekar S."/>
            <person name="Mueller T."/>
            <person name="Lomeli R."/>
            <person name="Scara G."/>
            <person name="Ko A."/>
            <person name="Delaney K."/>
            <person name="Wissotski M."/>
            <person name="Lopez G."/>
            <person name="Campos D."/>
            <person name="Braidotti M."/>
            <person name="Ashley E."/>
            <person name="Golser W."/>
            <person name="Kim H."/>
            <person name="Lee S."/>
            <person name="Lin J."/>
            <person name="Dujmic Z."/>
            <person name="Kim W."/>
            <person name="Talag J."/>
            <person name="Zuccolo A."/>
            <person name="Fan C."/>
            <person name="Sebastian A."/>
            <person name="Kramer M."/>
            <person name="Spiegel L."/>
            <person name="Nascimento L."/>
            <person name="Zutavern T."/>
            <person name="Miller B."/>
            <person name="Ambroise C."/>
            <person name="Muller S."/>
            <person name="Spooner W."/>
            <person name="Narechania A."/>
            <person name="Ren L."/>
            <person name="Wei S."/>
            <person name="Kumari S."/>
            <person name="Faga B."/>
            <person name="Levy M.J."/>
            <person name="McMahan L."/>
            <person name="Van Buren P."/>
            <person name="Vaughn M.W."/>
            <person name="Ying K."/>
            <person name="Yeh C.-T."/>
            <person name="Emrich S.J."/>
            <person name="Jia Y."/>
            <person name="Kalyanaraman A."/>
            <person name="Hsia A.-P."/>
            <person name="Barbazuk W.B."/>
            <person name="Baucom R.S."/>
            <person name="Brutnell T.P."/>
            <person name="Carpita N.C."/>
            <person name="Chaparro C."/>
            <person name="Chia J.-M."/>
            <person name="Deragon J.-M."/>
            <person name="Estill J.C."/>
            <person name="Fu Y."/>
            <person name="Jeddeloh J.A."/>
            <person name="Han Y."/>
            <person name="Lee H."/>
            <person name="Li P."/>
            <person name="Lisch D.R."/>
            <person name="Liu S."/>
            <person name="Liu Z."/>
            <person name="Nagel D.H."/>
            <person name="McCann M.C."/>
            <person name="SanMiguel P."/>
            <person name="Myers A.M."/>
            <person name="Nettleton D."/>
            <person name="Nguyen J."/>
            <person name="Penning B.W."/>
            <person name="Ponnala L."/>
            <person name="Schneider K.L."/>
            <person name="Schwartz D.C."/>
            <person name="Sharma A."/>
            <person name="Soderlund C."/>
            <person name="Springer N.M."/>
            <person name="Sun Q."/>
            <person name="Wang H."/>
            <person name="Waterman M."/>
            <person name="Westerman R."/>
            <person name="Wolfgruber T.K."/>
            <person name="Yang L."/>
            <person name="Yu Y."/>
            <person name="Zhang L."/>
            <person name="Zhou S."/>
            <person name="Zhu Q."/>
            <person name="Bennetzen J.L."/>
            <person name="Dawe R.K."/>
            <person name="Jiang J."/>
            <person name="Jiang N."/>
            <person name="Presting G.G."/>
            <person name="Wessler S.R."/>
            <person name="Aluru S."/>
            <person name="Martienssen R.A."/>
            <person name="Clifton S.W."/>
            <person name="McCombie W.R."/>
            <person name="Wing R.A."/>
            <person name="Wilson R.K."/>
        </authorList>
    </citation>
    <scope>NUCLEOTIDE SEQUENCE [LARGE SCALE GENOMIC DNA]</scope>
    <source>
        <strain evidence="6">cv. B73</strain>
    </source>
</reference>
<dbReference type="GeneID" id="100381644"/>
<dbReference type="GO" id="GO:0006656">
    <property type="term" value="P:phosphatidylcholine biosynthetic process"/>
    <property type="evidence" value="ECO:0000318"/>
    <property type="project" value="GO_Central"/>
</dbReference>
<dbReference type="AlphaFoldDB" id="B4FN05"/>
<accession>B4FN05</accession>
<dbReference type="HOGENOM" id="CLU_1063062_0_0_1"/>
<sequence>MAAADPPPREKVVPTLKRSASIDRIPVDARRILHRLAGDLWGGDMDPGALAVSQLRGAMTNEVFRITWLGGEAEGNGPRKVLVRIYGRGVEVFFDRADEVRTFECMSRHGQGPPPPGPLCQRPRRGVHQLQCTLRLYHPKCVMCLLGSNPRLVFVMAHSRVARVLALPNPLRRGSARPGNVRRDLLPPSTPYSPPRSRDLLRSCHQCPPPPSLSSPSRLRSATVTRCEAAINAHVLLRAATFPGSRALLRRHTFWFSGTPSP</sequence>
<dbReference type="Gene3D" id="3.30.200.20">
    <property type="entry name" value="Phosphorylase Kinase, domain 1"/>
    <property type="match status" value="1"/>
</dbReference>
<reference evidence="4" key="3">
    <citation type="submission" date="2015-12" db="EMBL/GenBank/DDBJ databases">
        <title>Update maize B73 reference genome by single molecule sequencing technologies.</title>
        <authorList>
            <consortium name="Maize Genome Sequencing Project"/>
            <person name="Ware D."/>
        </authorList>
    </citation>
    <scope>NUCLEOTIDE SEQUENCE</scope>
    <source>
        <tissue evidence="4">Seedling</tissue>
    </source>
</reference>
<dbReference type="InterPro" id="IPR011009">
    <property type="entry name" value="Kinase-like_dom_sf"/>
</dbReference>
<evidence type="ECO:0000313" key="3">
    <source>
        <dbReference type="EMBL" id="ACF83498.1"/>
    </source>
</evidence>
<dbReference type="GO" id="GO:0004305">
    <property type="term" value="F:ethanolamine kinase activity"/>
    <property type="evidence" value="ECO:0000318"/>
    <property type="project" value="GO_Central"/>
</dbReference>
<reference evidence="3" key="1">
    <citation type="journal article" date="2009" name="PLoS Genet.">
        <title>Sequencing, mapping, and analysis of 27,455 maize full-length cDNAs.</title>
        <authorList>
            <person name="Soderlund C."/>
            <person name="Descour A."/>
            <person name="Kudrna D."/>
            <person name="Bomhoff M."/>
            <person name="Boyd L."/>
            <person name="Currie J."/>
            <person name="Angelova A."/>
            <person name="Collura K."/>
            <person name="Wissotski M."/>
            <person name="Ashley E."/>
            <person name="Morrow D."/>
            <person name="Fernandes J."/>
            <person name="Walbot V."/>
            <person name="Yu Y."/>
        </authorList>
    </citation>
    <scope>NUCLEOTIDE SEQUENCE</scope>
    <source>
        <strain evidence="3">B73</strain>
    </source>
</reference>
<dbReference type="EMBL" id="CM000780">
    <property type="protein sequence ID" value="AQK60521.1"/>
    <property type="molecule type" value="Genomic_DNA"/>
</dbReference>
<dbReference type="RefSeq" id="NP_001167930.1">
    <property type="nucleotide sequence ID" value="NM_001174459.1"/>
</dbReference>
<evidence type="ECO:0000313" key="4">
    <source>
        <dbReference type="EMBL" id="AQK60521.1"/>
    </source>
</evidence>
<keyword evidence="4" id="KW-0808">Transferase</keyword>
<dbReference type="SMR" id="B4FN05"/>
<dbReference type="OrthoDB" id="10267235at2759"/>
<dbReference type="SUPFAM" id="SSF56112">
    <property type="entry name" value="Protein kinase-like (PK-like)"/>
    <property type="match status" value="1"/>
</dbReference>
<proteinExistence type="evidence at transcript level"/>
<protein>
    <submittedName>
        <fullName evidence="4">Putative choline kinase 2</fullName>
    </submittedName>
</protein>
<dbReference type="GO" id="GO:0005737">
    <property type="term" value="C:cytoplasm"/>
    <property type="evidence" value="ECO:0000318"/>
    <property type="project" value="GO_Central"/>
</dbReference>
<dbReference type="ExpressionAtlas" id="B4FN05">
    <property type="expression patterns" value="baseline and differential"/>
</dbReference>
<reference evidence="5" key="4">
    <citation type="submission" date="2019-07" db="EMBL/GenBank/DDBJ databases">
        <authorList>
            <person name="Seetharam A."/>
            <person name="Woodhouse M."/>
            <person name="Cannon E."/>
        </authorList>
    </citation>
    <scope>NUCLEOTIDE SEQUENCE [LARGE SCALE GENOMIC DNA]</scope>
    <source>
        <strain evidence="5">cv. B73</strain>
    </source>
</reference>
<evidence type="ECO:0000256" key="2">
    <source>
        <dbReference type="SAM" id="MobiDB-lite"/>
    </source>
</evidence>
<dbReference type="EMBL" id="BT038493">
    <property type="protein sequence ID" value="ACF83498.1"/>
    <property type="molecule type" value="mRNA"/>
</dbReference>
<feature type="region of interest" description="Disordered" evidence="2">
    <location>
        <begin position="172"/>
        <end position="201"/>
    </location>
</feature>
<dbReference type="EnsemblPlants" id="Zm00001eb207730_T001">
    <property type="protein sequence ID" value="Zm00001eb207730_P001"/>
    <property type="gene ID" value="Zm00001eb207730"/>
</dbReference>
<organism evidence="3">
    <name type="scientific">Zea mays</name>
    <name type="common">Maize</name>
    <dbReference type="NCBI Taxonomy" id="4577"/>
    <lineage>
        <taxon>Eukaryota</taxon>
        <taxon>Viridiplantae</taxon>
        <taxon>Streptophyta</taxon>
        <taxon>Embryophyta</taxon>
        <taxon>Tracheophyta</taxon>
        <taxon>Spermatophyta</taxon>
        <taxon>Magnoliopsida</taxon>
        <taxon>Liliopsida</taxon>
        <taxon>Poales</taxon>
        <taxon>Poaceae</taxon>
        <taxon>PACMAD clade</taxon>
        <taxon>Panicoideae</taxon>
        <taxon>Andropogonodae</taxon>
        <taxon>Andropogoneae</taxon>
        <taxon>Tripsacinae</taxon>
        <taxon>Zea</taxon>
    </lineage>
</organism>
<evidence type="ECO:0000313" key="5">
    <source>
        <dbReference type="EnsemblPlants" id="Zm00001eb207730_P001"/>
    </source>
</evidence>
<dbReference type="PaxDb" id="4577-GRMZM2G111319_P04"/>
<evidence type="ECO:0000256" key="1">
    <source>
        <dbReference type="ARBA" id="ARBA00038211"/>
    </source>
</evidence>
<dbReference type="PANTHER" id="PTHR22603:SF74">
    <property type="entry name" value="OS01G0183000 PROTEIN"/>
    <property type="match status" value="1"/>
</dbReference>
<dbReference type="Gramene" id="Zm00001eb207730_T001">
    <property type="protein sequence ID" value="Zm00001eb207730_P001"/>
    <property type="gene ID" value="Zm00001eb207730"/>
</dbReference>
<dbReference type="Proteomes" id="UP000007305">
    <property type="component" value="Chromosome 4"/>
</dbReference>
<gene>
    <name evidence="5" type="primary">LOC100381644</name>
    <name evidence="4" type="ORF">ZEAMMB73_Zm00001d053853</name>
</gene>
<dbReference type="eggNOG" id="KOG2686">
    <property type="taxonomic scope" value="Eukaryota"/>
</dbReference>
<dbReference type="GO" id="GO:0004103">
    <property type="term" value="F:choline kinase activity"/>
    <property type="evidence" value="ECO:0000318"/>
    <property type="project" value="GO_Central"/>
</dbReference>
<name>B4FN05_MAIZE</name>
<dbReference type="KEGG" id="zma:100381644"/>
<dbReference type="GO" id="GO:0006646">
    <property type="term" value="P:phosphatidylethanolamine biosynthetic process"/>
    <property type="evidence" value="ECO:0000318"/>
    <property type="project" value="GO_Central"/>
</dbReference>
<dbReference type="PANTHER" id="PTHR22603">
    <property type="entry name" value="CHOLINE/ETHANOALAMINE KINASE"/>
    <property type="match status" value="1"/>
</dbReference>
<reference evidence="5" key="5">
    <citation type="submission" date="2021-05" db="UniProtKB">
        <authorList>
            <consortium name="EnsemblPlants"/>
        </authorList>
    </citation>
    <scope>IDENTIFICATION</scope>
    <source>
        <strain evidence="5">cv. B73</strain>
    </source>
</reference>
<evidence type="ECO:0000313" key="6">
    <source>
        <dbReference type="Proteomes" id="UP000007305"/>
    </source>
</evidence>
<dbReference type="EMBL" id="CM000780">
    <property type="protein sequence ID" value="AQK60523.1"/>
    <property type="molecule type" value="Genomic_DNA"/>
</dbReference>